<sequence length="252" mass="27075">MPSSPPRQKPASARSAVSIREPHKDVPAIDGTPNLDHDDDEMNGCGRSGLTALLPTRRFDYQDIKTQFSTITALTALAGLATSAPTPQVDDPKYFSLLAIRSGSPIHLALFSAAKSHLYANLPLQNATCNGEGPNTNYATFTINNGTLGLYTASSYPQEFYVDRSWMGQGQLGYTNGAQSAPRNAERQGWNIKDGYLYFDQSGLIACPNAPDGGWSVYVATGIQNPAGNSNCTAFAPKVNEIKEPVGCQYSF</sequence>
<evidence type="ECO:0000256" key="1">
    <source>
        <dbReference type="SAM" id="MobiDB-lite"/>
    </source>
</evidence>
<proteinExistence type="predicted"/>
<gene>
    <name evidence="2" type="ORF">RSE6_06161</name>
</gene>
<evidence type="ECO:0000313" key="3">
    <source>
        <dbReference type="Proteomes" id="UP000177625"/>
    </source>
</evidence>
<dbReference type="InterPro" id="IPR052820">
    <property type="entry name" value="PhiA_domain"/>
</dbReference>
<accession>A0A1E1M9M8</accession>
<feature type="region of interest" description="Disordered" evidence="1">
    <location>
        <begin position="1"/>
        <end position="43"/>
    </location>
</feature>
<dbReference type="PANTHER" id="PTHR42047:SF1">
    <property type="entry name" value="PROTEIN, PUTATIVE (AFU_ORTHOLOGUE AFUA_6G03560)-RELATED"/>
    <property type="match status" value="1"/>
</dbReference>
<dbReference type="PANTHER" id="PTHR42047">
    <property type="entry name" value="PROTEIN, PUTATIVE (AFU_ORTHOLOGUE AFUA_6G03560)-RELATED"/>
    <property type="match status" value="1"/>
</dbReference>
<evidence type="ECO:0000313" key="2">
    <source>
        <dbReference type="EMBL" id="CZT45806.1"/>
    </source>
</evidence>
<dbReference type="EMBL" id="FJVC01000226">
    <property type="protein sequence ID" value="CZT45806.1"/>
    <property type="molecule type" value="Genomic_DNA"/>
</dbReference>
<reference evidence="3" key="1">
    <citation type="submission" date="2016-03" db="EMBL/GenBank/DDBJ databases">
        <authorList>
            <person name="Guldener U."/>
        </authorList>
    </citation>
    <scope>NUCLEOTIDE SEQUENCE [LARGE SCALE GENOMIC DNA]</scope>
</reference>
<name>A0A1E1M9M8_RHYSE</name>
<keyword evidence="3" id="KW-1185">Reference proteome</keyword>
<dbReference type="Proteomes" id="UP000177625">
    <property type="component" value="Unassembled WGS sequence"/>
</dbReference>
<dbReference type="AlphaFoldDB" id="A0A1E1M9M8"/>
<organism evidence="2 3">
    <name type="scientific">Rhynchosporium secalis</name>
    <name type="common">Barley scald fungus</name>
    <dbReference type="NCBI Taxonomy" id="38038"/>
    <lineage>
        <taxon>Eukaryota</taxon>
        <taxon>Fungi</taxon>
        <taxon>Dikarya</taxon>
        <taxon>Ascomycota</taxon>
        <taxon>Pezizomycotina</taxon>
        <taxon>Leotiomycetes</taxon>
        <taxon>Helotiales</taxon>
        <taxon>Ploettnerulaceae</taxon>
        <taxon>Rhynchosporium</taxon>
    </lineage>
</organism>
<protein>
    <submittedName>
        <fullName evidence="2">Related to cell wall protein PhiA</fullName>
    </submittedName>
</protein>